<evidence type="ECO:0000313" key="2">
    <source>
        <dbReference type="Proteomes" id="UP000765509"/>
    </source>
</evidence>
<reference evidence="1" key="1">
    <citation type="submission" date="2021-03" db="EMBL/GenBank/DDBJ databases">
        <title>Draft genome sequence of rust myrtle Austropuccinia psidii MF-1, a brazilian biotype.</title>
        <authorList>
            <person name="Quecine M.C."/>
            <person name="Pachon D.M.R."/>
            <person name="Bonatelli M.L."/>
            <person name="Correr F.H."/>
            <person name="Franceschini L.M."/>
            <person name="Leite T.F."/>
            <person name="Margarido G.R.A."/>
            <person name="Almeida C.A."/>
            <person name="Ferrarezi J.A."/>
            <person name="Labate C.A."/>
        </authorList>
    </citation>
    <scope>NUCLEOTIDE SEQUENCE</scope>
    <source>
        <strain evidence="1">MF-1</strain>
    </source>
</reference>
<protein>
    <submittedName>
        <fullName evidence="1">Uncharacterized protein</fullName>
    </submittedName>
</protein>
<evidence type="ECO:0000313" key="1">
    <source>
        <dbReference type="EMBL" id="MBW0515832.1"/>
    </source>
</evidence>
<organism evidence="1 2">
    <name type="scientific">Austropuccinia psidii MF-1</name>
    <dbReference type="NCBI Taxonomy" id="1389203"/>
    <lineage>
        <taxon>Eukaryota</taxon>
        <taxon>Fungi</taxon>
        <taxon>Dikarya</taxon>
        <taxon>Basidiomycota</taxon>
        <taxon>Pucciniomycotina</taxon>
        <taxon>Pucciniomycetes</taxon>
        <taxon>Pucciniales</taxon>
        <taxon>Sphaerophragmiaceae</taxon>
        <taxon>Austropuccinia</taxon>
    </lineage>
</organism>
<dbReference type="Proteomes" id="UP000765509">
    <property type="component" value="Unassembled WGS sequence"/>
</dbReference>
<proteinExistence type="predicted"/>
<dbReference type="AlphaFoldDB" id="A0A9Q3HTK3"/>
<sequence>MYDDNLKDFIKNTQKFLSDIGSVGINVEEKILAFSILTKLPEEFYSLIEKLALNADTQGNPNSILNLMHEATLKEESLSMDTTRAIFLKKDNFPSNISH</sequence>
<accession>A0A9Q3HTK3</accession>
<dbReference type="EMBL" id="AVOT02024892">
    <property type="protein sequence ID" value="MBW0515832.1"/>
    <property type="molecule type" value="Genomic_DNA"/>
</dbReference>
<keyword evidence="2" id="KW-1185">Reference proteome</keyword>
<gene>
    <name evidence="1" type="ORF">O181_055547</name>
</gene>
<comment type="caution">
    <text evidence="1">The sequence shown here is derived from an EMBL/GenBank/DDBJ whole genome shotgun (WGS) entry which is preliminary data.</text>
</comment>
<dbReference type="OrthoDB" id="2504565at2759"/>
<name>A0A9Q3HTK3_9BASI</name>